<sequence length="566" mass="63682">MADAPDTKVPILAKLDSKTRLLSYAVKDDITAPAQYYPYLLPEDRKPGSTKSSANRSNQAAPNDEGHDRSIIIYGTKTGLTILYPRQCRLRVRRPSADSTNEKAGEADSDDDDGGDITMTLDEDIWVEFYGPNGEKLKDPFRKKANPKAPKYESYSEPEERGVQRNARFPWKYHVELGSPVAEFAVPGAFHSTPEYAYLASHPWLERLYIAAITVDGKAYLIALPLRLPPPVQAPGQLYIWTTEIWEEGRAAVTSESLANLPRWNSTDVSLNFRFFEDLMSAHDTQNIITFYATLKQYGVVRPFCINPFEGTFEEAPPLWAPVAPARGRLPLNMAAKKKILALDLVYPRLWAVLEDGGYGYWDLKETRAAFRLHGECSKPEKADTDVKGSASSGDNASIVVITPIGVTNPDPVCMTRFNHLVKTKGPGSDLEFKLGRVLSHARNQFSLSPRTDSEGSRRLVMTEVGNGFTILEFNLSNAVESYWERQERVYQRVVSQFDKRIEEKLNEPPERSRYLDEKDIEELAALFETVTCDTTGEVVPSRPPEIDSNQAQAMSDWAWHTFRGM</sequence>
<name>A0AAV9VLK9_9PEZI</name>
<keyword evidence="3" id="KW-1185">Reference proteome</keyword>
<evidence type="ECO:0000313" key="3">
    <source>
        <dbReference type="Proteomes" id="UP001373714"/>
    </source>
</evidence>
<accession>A0AAV9VLK9</accession>
<proteinExistence type="predicted"/>
<organism evidence="2 3">
    <name type="scientific">Orbilia blumenaviensis</name>
    <dbReference type="NCBI Taxonomy" id="1796055"/>
    <lineage>
        <taxon>Eukaryota</taxon>
        <taxon>Fungi</taxon>
        <taxon>Dikarya</taxon>
        <taxon>Ascomycota</taxon>
        <taxon>Pezizomycotina</taxon>
        <taxon>Orbiliomycetes</taxon>
        <taxon>Orbiliales</taxon>
        <taxon>Orbiliaceae</taxon>
        <taxon>Orbilia</taxon>
    </lineage>
</organism>
<dbReference type="EMBL" id="JAVHNS010000001">
    <property type="protein sequence ID" value="KAK6363001.1"/>
    <property type="molecule type" value="Genomic_DNA"/>
</dbReference>
<comment type="caution">
    <text evidence="2">The sequence shown here is derived from an EMBL/GenBank/DDBJ whole genome shotgun (WGS) entry which is preliminary data.</text>
</comment>
<gene>
    <name evidence="2" type="ORF">TWF730_000450</name>
</gene>
<dbReference type="AlphaFoldDB" id="A0AAV9VLK9"/>
<evidence type="ECO:0000313" key="2">
    <source>
        <dbReference type="EMBL" id="KAK6363001.1"/>
    </source>
</evidence>
<feature type="region of interest" description="Disordered" evidence="1">
    <location>
        <begin position="37"/>
        <end position="70"/>
    </location>
</feature>
<reference evidence="2 3" key="1">
    <citation type="submission" date="2019-10" db="EMBL/GenBank/DDBJ databases">
        <authorList>
            <person name="Palmer J.M."/>
        </authorList>
    </citation>
    <scope>NUCLEOTIDE SEQUENCE [LARGE SCALE GENOMIC DNA]</scope>
    <source>
        <strain evidence="2 3">TWF730</strain>
    </source>
</reference>
<feature type="compositionally biased region" description="Polar residues" evidence="1">
    <location>
        <begin position="49"/>
        <end position="61"/>
    </location>
</feature>
<feature type="region of interest" description="Disordered" evidence="1">
    <location>
        <begin position="93"/>
        <end position="116"/>
    </location>
</feature>
<dbReference type="Proteomes" id="UP001373714">
    <property type="component" value="Unassembled WGS sequence"/>
</dbReference>
<feature type="region of interest" description="Disordered" evidence="1">
    <location>
        <begin position="138"/>
        <end position="159"/>
    </location>
</feature>
<feature type="compositionally biased region" description="Acidic residues" evidence="1">
    <location>
        <begin position="107"/>
        <end position="116"/>
    </location>
</feature>
<protein>
    <submittedName>
        <fullName evidence="2">Uncharacterized protein</fullName>
    </submittedName>
</protein>
<evidence type="ECO:0000256" key="1">
    <source>
        <dbReference type="SAM" id="MobiDB-lite"/>
    </source>
</evidence>